<dbReference type="SUPFAM" id="SSF58104">
    <property type="entry name" value="Methyl-accepting chemotaxis protein (MCP) signaling domain"/>
    <property type="match status" value="1"/>
</dbReference>
<dbReference type="Gene3D" id="1.20.120.1530">
    <property type="match status" value="1"/>
</dbReference>
<evidence type="ECO:0000256" key="5">
    <source>
        <dbReference type="SAM" id="Phobius"/>
    </source>
</evidence>
<dbReference type="GO" id="GO:0016020">
    <property type="term" value="C:membrane"/>
    <property type="evidence" value="ECO:0007669"/>
    <property type="project" value="UniProtKB-SubCell"/>
</dbReference>
<dbReference type="OrthoDB" id="9816383at2"/>
<dbReference type="GO" id="GO:0007165">
    <property type="term" value="P:signal transduction"/>
    <property type="evidence" value="ECO:0007669"/>
    <property type="project" value="UniProtKB-KW"/>
</dbReference>
<dbReference type="Pfam" id="PF00015">
    <property type="entry name" value="MCPsignal"/>
    <property type="match status" value="1"/>
</dbReference>
<evidence type="ECO:0000256" key="2">
    <source>
        <dbReference type="ARBA" id="ARBA00023224"/>
    </source>
</evidence>
<dbReference type="InterPro" id="IPR004089">
    <property type="entry name" value="MCPsignal_dom"/>
</dbReference>
<dbReference type="InterPro" id="IPR024478">
    <property type="entry name" value="HlyB_4HB_MCP"/>
</dbReference>
<keyword evidence="5" id="KW-0812">Transmembrane</keyword>
<dbReference type="EMBL" id="FO203522">
    <property type="protein sequence ID" value="CCO22977.1"/>
    <property type="molecule type" value="Genomic_DNA"/>
</dbReference>
<feature type="domain" description="Methyl-accepting transducer" evidence="6">
    <location>
        <begin position="434"/>
        <end position="670"/>
    </location>
</feature>
<dbReference type="Gene3D" id="1.10.287.950">
    <property type="entry name" value="Methyl-accepting chemotaxis protein"/>
    <property type="match status" value="1"/>
</dbReference>
<reference evidence="7 8" key="1">
    <citation type="submission" date="2012-10" db="EMBL/GenBank/DDBJ databases">
        <authorList>
            <person name="Genoscope - CEA"/>
        </authorList>
    </citation>
    <scope>NUCLEOTIDE SEQUENCE [LARGE SCALE GENOMIC DNA]</scope>
    <source>
        <strain evidence="8">AM13 / DSM 14728</strain>
    </source>
</reference>
<dbReference type="KEGG" id="dhy:DESAM_20690"/>
<keyword evidence="5" id="KW-0472">Membrane</keyword>
<dbReference type="PROSITE" id="PS50111">
    <property type="entry name" value="CHEMOTAXIS_TRANSDUC_2"/>
    <property type="match status" value="1"/>
</dbReference>
<dbReference type="PANTHER" id="PTHR32089">
    <property type="entry name" value="METHYL-ACCEPTING CHEMOTAXIS PROTEIN MCPB"/>
    <property type="match status" value="1"/>
</dbReference>
<dbReference type="FunFam" id="1.10.287.950:FF:000001">
    <property type="entry name" value="Methyl-accepting chemotaxis sensory transducer"/>
    <property type="match status" value="1"/>
</dbReference>
<dbReference type="GO" id="GO:0006935">
    <property type="term" value="P:chemotaxis"/>
    <property type="evidence" value="ECO:0007669"/>
    <property type="project" value="UniProtKB-ARBA"/>
</dbReference>
<sequence>MNLLSNMKVGVRIGLLAAILLLLMVASAGIGLNLTASSNSGLETVYLDRIVPLKQLKIISDEYAVNVVDTSHKVRSGALTWSQGIHNLDVAQKKIAHELEAYLATELVQDEVDLVKEIKPLLVKADASIKLLRSIFESHNTEKLVSYINKELYPVIDPVTEVIARLIDVQLVVASQVYSKAEATFHGGQQVMIFIIISAVILAILITFFIGRSLTSQLGGEPQTIQHIASRIAAGDLKAASEINRSKAQGVSKAMLEINDSLTSISQELESAVGKIRLGELRFRGDANQLSGFFAAIMDNSNNLADSLVNYLDDIANPITCFSINQETLFMNKASTDSTDLTPAQSSREKCIKFFQNSGCSGSNCPNYETILNGTDLSSKEMHDNSDITVSYTGIPIVDENENLTGIFEILVDQTAVVGMQRKIANLAEQASTISERLSSSASDLSNQVDEASGGAQIQSARTAETATAMEEMNATVLEVAQNAGRAADNTNLTKDKALHGADVVEKVVDAIGEVQRQADSLKVDTEEMGKQAEAIGNIIEVISDIADQTNLLALNAAIEAARAGEAGRGFAVVADEVRKLAEKTMTATTEVNNAISAIQDSSRKNIISTESAAKTVGKSTELANQAGDVLKEIVAFSDSSSEQVQSIAAASEQQSATAEEITRSTEEVDKISQETSSAMNEAARSVDEIATMTRELDKLVQAMVSS</sequence>
<evidence type="ECO:0000256" key="1">
    <source>
        <dbReference type="ARBA" id="ARBA00004370"/>
    </source>
</evidence>
<evidence type="ECO:0000256" key="3">
    <source>
        <dbReference type="ARBA" id="ARBA00029447"/>
    </source>
</evidence>
<keyword evidence="5" id="KW-1133">Transmembrane helix</keyword>
<comment type="subcellular location">
    <subcellularLocation>
        <location evidence="1">Membrane</location>
    </subcellularLocation>
</comment>
<keyword evidence="8" id="KW-1185">Reference proteome</keyword>
<feature type="transmembrane region" description="Helical" evidence="5">
    <location>
        <begin position="191"/>
        <end position="210"/>
    </location>
</feature>
<evidence type="ECO:0000313" key="7">
    <source>
        <dbReference type="EMBL" id="CCO22977.1"/>
    </source>
</evidence>
<dbReference type="Pfam" id="PF12729">
    <property type="entry name" value="4HB_MCP_1"/>
    <property type="match status" value="1"/>
</dbReference>
<dbReference type="STRING" id="1121451.DESAM_20690"/>
<evidence type="ECO:0000313" key="8">
    <source>
        <dbReference type="Proteomes" id="UP000010808"/>
    </source>
</evidence>
<dbReference type="eggNOG" id="COG0840">
    <property type="taxonomic scope" value="Bacteria"/>
</dbReference>
<dbReference type="PATRIC" id="fig|1121451.3.peg.948"/>
<comment type="similarity">
    <text evidence="3">Belongs to the methyl-accepting chemotaxis (MCP) protein family.</text>
</comment>
<keyword evidence="2 4" id="KW-0807">Transducer</keyword>
<dbReference type="PANTHER" id="PTHR32089:SF112">
    <property type="entry name" value="LYSOZYME-LIKE PROTEIN-RELATED"/>
    <property type="match status" value="1"/>
</dbReference>
<gene>
    <name evidence="7" type="ORF">DESAM_20690</name>
</gene>
<accession>L0R9T9</accession>
<proteinExistence type="inferred from homology"/>
<organism evidence="7 8">
    <name type="scientific">Maridesulfovibrio hydrothermalis AM13 = DSM 14728</name>
    <dbReference type="NCBI Taxonomy" id="1121451"/>
    <lineage>
        <taxon>Bacteria</taxon>
        <taxon>Pseudomonadati</taxon>
        <taxon>Thermodesulfobacteriota</taxon>
        <taxon>Desulfovibrionia</taxon>
        <taxon>Desulfovibrionales</taxon>
        <taxon>Desulfovibrionaceae</taxon>
        <taxon>Maridesulfovibrio</taxon>
    </lineage>
</organism>
<evidence type="ECO:0000256" key="4">
    <source>
        <dbReference type="PROSITE-ProRule" id="PRU00284"/>
    </source>
</evidence>
<dbReference type="Proteomes" id="UP000010808">
    <property type="component" value="Chromosome"/>
</dbReference>
<protein>
    <submittedName>
        <fullName evidence="7">Methyl-accepting chemotaxis sensory transducer</fullName>
    </submittedName>
</protein>
<evidence type="ECO:0000259" key="6">
    <source>
        <dbReference type="PROSITE" id="PS50111"/>
    </source>
</evidence>
<name>L0R9T9_9BACT</name>
<dbReference type="CDD" id="cd11386">
    <property type="entry name" value="MCP_signal"/>
    <property type="match status" value="1"/>
</dbReference>
<dbReference type="HOGENOM" id="CLU_000445_107_27_7"/>
<dbReference type="SMART" id="SM00283">
    <property type="entry name" value="MA"/>
    <property type="match status" value="1"/>
</dbReference>
<dbReference type="RefSeq" id="WP_015335582.1">
    <property type="nucleotide sequence ID" value="NC_020055.1"/>
</dbReference>
<dbReference type="AlphaFoldDB" id="L0R9T9"/>